<reference evidence="18 19" key="1">
    <citation type="journal article" date="2018" name="Mol. Biol. Evol.">
        <title>Broad Genomic Sampling Reveals a Smut Pathogenic Ancestry of the Fungal Clade Ustilaginomycotina.</title>
        <authorList>
            <person name="Kijpornyongpan T."/>
            <person name="Mondo S.J."/>
            <person name="Barry K."/>
            <person name="Sandor L."/>
            <person name="Lee J."/>
            <person name="Lipzen A."/>
            <person name="Pangilinan J."/>
            <person name="LaButti K."/>
            <person name="Hainaut M."/>
            <person name="Henrissat B."/>
            <person name="Grigoriev I.V."/>
            <person name="Spatafora J.W."/>
            <person name="Aime M.C."/>
        </authorList>
    </citation>
    <scope>NUCLEOTIDE SEQUENCE [LARGE SCALE GENOMIC DNA]</scope>
    <source>
        <strain evidence="18 19">MCA 3882</strain>
    </source>
</reference>
<feature type="domain" description="Pex N-terminal" evidence="17">
    <location>
        <begin position="30"/>
        <end position="296"/>
    </location>
</feature>
<sequence>MDLLQSVDPTNSGLASTDPFRPSFFELAAQEQLSDLLKPALRYTLSVLAQRNPRYLLRIVNRFDEVYALLMWAVERHYLKTWGSSFAENFYGLRRRRRPGIATPRAKTASSARSTQKTIEALRPIDRYVSLFTLVGLPYLQSKLHDLWEREGGGVDDVVEGGGDLRFTDIDHEGGLSSRIKFLQSWLKICFRKGYPYVGALWQLWLLAYNVRYLFDKTPFWRPWFRWMRMDVRRVGSDDYPPSAPLLPPNLPSPFSDPLGFTFGMIRSSPFIFFEALKYALPASIFFFKFLEWWYSPENARRRQRRGGNSSASGNAVSGGEREEGDEFNLAAPKIILPHSKGVIYDKADGFKEIAISKTRLGLGSFDKDESEPIIKKGLLHNGCPICGTAPINNPTAFPTGYVCCYTCSYSYVEQHTRCPVTLQYVASTAELRRVLG</sequence>
<dbReference type="STRING" id="1280837.A0A316VN57"/>
<evidence type="ECO:0000313" key="18">
    <source>
        <dbReference type="EMBL" id="PWN37531.1"/>
    </source>
</evidence>
<keyword evidence="7" id="KW-0479">Metal-binding</keyword>
<keyword evidence="5" id="KW-0813">Transport</keyword>
<dbReference type="GO" id="GO:1990429">
    <property type="term" value="C:peroxisomal importomer complex"/>
    <property type="evidence" value="ECO:0007669"/>
    <property type="project" value="TreeGrafter"/>
</dbReference>
<dbReference type="GO" id="GO:0004842">
    <property type="term" value="F:ubiquitin-protein transferase activity"/>
    <property type="evidence" value="ECO:0007669"/>
    <property type="project" value="TreeGrafter"/>
</dbReference>
<dbReference type="GO" id="GO:0006513">
    <property type="term" value="P:protein monoubiquitination"/>
    <property type="evidence" value="ECO:0007669"/>
    <property type="project" value="TreeGrafter"/>
</dbReference>
<dbReference type="InterPro" id="IPR017375">
    <property type="entry name" value="PEX12"/>
</dbReference>
<dbReference type="GO" id="GO:0016562">
    <property type="term" value="P:protein import into peroxisome matrix, receptor recycling"/>
    <property type="evidence" value="ECO:0007669"/>
    <property type="project" value="UniProtKB-ARBA"/>
</dbReference>
<proteinExistence type="inferred from homology"/>
<evidence type="ECO:0000256" key="10">
    <source>
        <dbReference type="ARBA" id="ARBA00022927"/>
    </source>
</evidence>
<organism evidence="18 19">
    <name type="scientific">Meira miltonrushii</name>
    <dbReference type="NCBI Taxonomy" id="1280837"/>
    <lineage>
        <taxon>Eukaryota</taxon>
        <taxon>Fungi</taxon>
        <taxon>Dikarya</taxon>
        <taxon>Basidiomycota</taxon>
        <taxon>Ustilaginomycotina</taxon>
        <taxon>Exobasidiomycetes</taxon>
        <taxon>Exobasidiales</taxon>
        <taxon>Brachybasidiaceae</taxon>
        <taxon>Meira</taxon>
    </lineage>
</organism>
<comment type="similarity">
    <text evidence="3">Belongs to the pex2/pex10/pex12 family.</text>
</comment>
<keyword evidence="11" id="KW-1133">Transmembrane helix</keyword>
<evidence type="ECO:0000256" key="14">
    <source>
        <dbReference type="ARBA" id="ARBA00029692"/>
    </source>
</evidence>
<evidence type="ECO:0000259" key="17">
    <source>
        <dbReference type="Pfam" id="PF04757"/>
    </source>
</evidence>
<keyword evidence="9" id="KW-0862">Zinc</keyword>
<dbReference type="RefSeq" id="XP_025357833.1">
    <property type="nucleotide sequence ID" value="XM_025496906.1"/>
</dbReference>
<dbReference type="PANTHER" id="PTHR12888:SF0">
    <property type="entry name" value="PEROXISOME ASSEMBLY PROTEIN 12"/>
    <property type="match status" value="1"/>
</dbReference>
<feature type="region of interest" description="Disordered" evidence="16">
    <location>
        <begin position="303"/>
        <end position="323"/>
    </location>
</feature>
<dbReference type="OrthoDB" id="107372at2759"/>
<keyword evidence="10" id="KW-0653">Protein transport</keyword>
<dbReference type="GO" id="GO:0005778">
    <property type="term" value="C:peroxisomal membrane"/>
    <property type="evidence" value="ECO:0007669"/>
    <property type="project" value="UniProtKB-SubCell"/>
</dbReference>
<keyword evidence="13" id="KW-0576">Peroxisome</keyword>
<evidence type="ECO:0000256" key="6">
    <source>
        <dbReference type="ARBA" id="ARBA00022692"/>
    </source>
</evidence>
<keyword evidence="6" id="KW-0812">Transmembrane</keyword>
<evidence type="ECO:0000256" key="16">
    <source>
        <dbReference type="SAM" id="MobiDB-lite"/>
    </source>
</evidence>
<evidence type="ECO:0000256" key="3">
    <source>
        <dbReference type="ARBA" id="ARBA00008704"/>
    </source>
</evidence>
<comment type="pathway">
    <text evidence="2">Protein modification; protein ubiquitination.</text>
</comment>
<evidence type="ECO:0000256" key="13">
    <source>
        <dbReference type="ARBA" id="ARBA00023140"/>
    </source>
</evidence>
<evidence type="ECO:0000256" key="1">
    <source>
        <dbReference type="ARBA" id="ARBA00004585"/>
    </source>
</evidence>
<evidence type="ECO:0000256" key="4">
    <source>
        <dbReference type="ARBA" id="ARBA00018980"/>
    </source>
</evidence>
<evidence type="ECO:0000256" key="15">
    <source>
        <dbReference type="ARBA" id="ARBA00034505"/>
    </source>
</evidence>
<feature type="compositionally biased region" description="Low complexity" evidence="16">
    <location>
        <begin position="307"/>
        <end position="319"/>
    </location>
</feature>
<keyword evidence="12" id="KW-0472">Membrane</keyword>
<name>A0A316VN57_9BASI</name>
<keyword evidence="8" id="KW-0863">Zinc-finger</keyword>
<dbReference type="EMBL" id="KZ819602">
    <property type="protein sequence ID" value="PWN37531.1"/>
    <property type="molecule type" value="Genomic_DNA"/>
</dbReference>
<dbReference type="GeneID" id="37018687"/>
<dbReference type="InterPro" id="IPR006845">
    <property type="entry name" value="Pex_N"/>
</dbReference>
<keyword evidence="19" id="KW-1185">Reference proteome</keyword>
<gene>
    <name evidence="18" type="ORF">FA14DRAFT_130228</name>
</gene>
<evidence type="ECO:0000256" key="12">
    <source>
        <dbReference type="ARBA" id="ARBA00023136"/>
    </source>
</evidence>
<dbReference type="SUPFAM" id="SSF57850">
    <property type="entry name" value="RING/U-box"/>
    <property type="match status" value="1"/>
</dbReference>
<evidence type="ECO:0000256" key="7">
    <source>
        <dbReference type="ARBA" id="ARBA00022723"/>
    </source>
</evidence>
<evidence type="ECO:0000256" key="11">
    <source>
        <dbReference type="ARBA" id="ARBA00022989"/>
    </source>
</evidence>
<dbReference type="GO" id="GO:0008270">
    <property type="term" value="F:zinc ion binding"/>
    <property type="evidence" value="ECO:0007669"/>
    <property type="project" value="UniProtKB-KW"/>
</dbReference>
<protein>
    <recommendedName>
        <fullName evidence="4">Peroxisome assembly protein 12</fullName>
    </recommendedName>
    <alternativeName>
        <fullName evidence="14">Peroxin-12</fullName>
    </alternativeName>
</protein>
<dbReference type="FunCoup" id="A0A316VN57">
    <property type="interactions" value="194"/>
</dbReference>
<accession>A0A316VN57</accession>
<dbReference type="InParanoid" id="A0A316VN57"/>
<dbReference type="PANTHER" id="PTHR12888">
    <property type="entry name" value="PEROXISOME ASSEMBLY PROTEIN 12 PEROXIN-12"/>
    <property type="match status" value="1"/>
</dbReference>
<comment type="subcellular location">
    <subcellularLocation>
        <location evidence="1">Peroxisome membrane</location>
        <topology evidence="1">Multi-pass membrane protein</topology>
    </subcellularLocation>
</comment>
<dbReference type="PIRSF" id="PIRSF038074">
    <property type="entry name" value="Peroxisome_assembly_p12"/>
    <property type="match status" value="1"/>
</dbReference>
<dbReference type="Proteomes" id="UP000245771">
    <property type="component" value="Unassembled WGS sequence"/>
</dbReference>
<evidence type="ECO:0000256" key="9">
    <source>
        <dbReference type="ARBA" id="ARBA00022833"/>
    </source>
</evidence>
<evidence type="ECO:0000256" key="5">
    <source>
        <dbReference type="ARBA" id="ARBA00022448"/>
    </source>
</evidence>
<dbReference type="Pfam" id="PF04757">
    <property type="entry name" value="Pex2_Pex12"/>
    <property type="match status" value="1"/>
</dbReference>
<evidence type="ECO:0000256" key="2">
    <source>
        <dbReference type="ARBA" id="ARBA00004906"/>
    </source>
</evidence>
<dbReference type="AlphaFoldDB" id="A0A316VN57"/>
<evidence type="ECO:0000313" key="19">
    <source>
        <dbReference type="Proteomes" id="UP000245771"/>
    </source>
</evidence>
<comment type="subunit">
    <text evidence="15">Component of the PEX2-PEX10-PEX12 retrotranslocation channel, composed of PEX2, PEX10 and PEX12.</text>
</comment>
<evidence type="ECO:0000256" key="8">
    <source>
        <dbReference type="ARBA" id="ARBA00022771"/>
    </source>
</evidence>